<keyword evidence="7" id="KW-1185">Reference proteome</keyword>
<organism evidence="6 7">
    <name type="scientific">Nakamurella alba</name>
    <dbReference type="NCBI Taxonomy" id="2665158"/>
    <lineage>
        <taxon>Bacteria</taxon>
        <taxon>Bacillati</taxon>
        <taxon>Actinomycetota</taxon>
        <taxon>Actinomycetes</taxon>
        <taxon>Nakamurellales</taxon>
        <taxon>Nakamurellaceae</taxon>
        <taxon>Nakamurella</taxon>
    </lineage>
</organism>
<dbReference type="InterPro" id="IPR051453">
    <property type="entry name" value="MBL_Glyoxalase_II"/>
</dbReference>
<dbReference type="SUPFAM" id="SSF56281">
    <property type="entry name" value="Metallo-hydrolase/oxidoreductase"/>
    <property type="match status" value="1"/>
</dbReference>
<gene>
    <name evidence="6" type="ORF">GIS00_20655</name>
</gene>
<keyword evidence="2" id="KW-0479">Metal-binding</keyword>
<evidence type="ECO:0000313" key="7">
    <source>
        <dbReference type="Proteomes" id="UP000460221"/>
    </source>
</evidence>
<keyword evidence="3 6" id="KW-0378">Hydrolase</keyword>
<dbReference type="EMBL" id="WLYK01000009">
    <property type="protein sequence ID" value="MTD16356.1"/>
    <property type="molecule type" value="Genomic_DNA"/>
</dbReference>
<protein>
    <submittedName>
        <fullName evidence="6">MBL fold metallo-hydrolase</fullName>
    </submittedName>
</protein>
<sequence>MLIAGFPAGSFQANCYVLAAAPGGPCLVVDPGQDAAARLQATLDEHRLTLAAVLLTHGHLDHVADAAAVCRAAGVTAYLHDADEHLLDDPLAGLSPMLQSALADMPLTGLRPPEVSGIDGVDGIELAGLRLEIDHTPGHTQGSVVYRIAAEGERPELLLTGDTLFAGSIGRSDLPGGDGAQLLESIAQHLLVRPDDALVLPGHGPTSTIGAERRGNPFLA</sequence>
<dbReference type="CDD" id="cd06262">
    <property type="entry name" value="metallo-hydrolase-like_MBL-fold"/>
    <property type="match status" value="1"/>
</dbReference>
<feature type="domain" description="Metallo-beta-lactamase" evidence="5">
    <location>
        <begin position="12"/>
        <end position="203"/>
    </location>
</feature>
<dbReference type="Pfam" id="PF00753">
    <property type="entry name" value="Lactamase_B"/>
    <property type="match status" value="1"/>
</dbReference>
<dbReference type="Proteomes" id="UP000460221">
    <property type="component" value="Unassembled WGS sequence"/>
</dbReference>
<dbReference type="GO" id="GO:0016787">
    <property type="term" value="F:hydrolase activity"/>
    <property type="evidence" value="ECO:0007669"/>
    <property type="project" value="UniProtKB-KW"/>
</dbReference>
<evidence type="ECO:0000313" key="6">
    <source>
        <dbReference type="EMBL" id="MTD16356.1"/>
    </source>
</evidence>
<comment type="caution">
    <text evidence="6">The sequence shown here is derived from an EMBL/GenBank/DDBJ whole genome shotgun (WGS) entry which is preliminary data.</text>
</comment>
<dbReference type="InterPro" id="IPR001279">
    <property type="entry name" value="Metallo-B-lactamas"/>
</dbReference>
<evidence type="ECO:0000256" key="4">
    <source>
        <dbReference type="ARBA" id="ARBA00022833"/>
    </source>
</evidence>
<evidence type="ECO:0000256" key="3">
    <source>
        <dbReference type="ARBA" id="ARBA00022801"/>
    </source>
</evidence>
<evidence type="ECO:0000259" key="5">
    <source>
        <dbReference type="SMART" id="SM00849"/>
    </source>
</evidence>
<dbReference type="SMART" id="SM00849">
    <property type="entry name" value="Lactamase_B"/>
    <property type="match status" value="1"/>
</dbReference>
<dbReference type="PANTHER" id="PTHR46233">
    <property type="entry name" value="HYDROXYACYLGLUTATHIONE HYDROLASE GLOC"/>
    <property type="match status" value="1"/>
</dbReference>
<dbReference type="Gene3D" id="3.60.15.10">
    <property type="entry name" value="Ribonuclease Z/Hydroxyacylglutathione hydrolase-like"/>
    <property type="match status" value="1"/>
</dbReference>
<evidence type="ECO:0000256" key="1">
    <source>
        <dbReference type="ARBA" id="ARBA00001947"/>
    </source>
</evidence>
<evidence type="ECO:0000256" key="2">
    <source>
        <dbReference type="ARBA" id="ARBA00022723"/>
    </source>
</evidence>
<dbReference type="AlphaFoldDB" id="A0A7K1FQD7"/>
<comment type="cofactor">
    <cofactor evidence="1">
        <name>Zn(2+)</name>
        <dbReference type="ChEBI" id="CHEBI:29105"/>
    </cofactor>
</comment>
<dbReference type="RefSeq" id="WP_322098216.1">
    <property type="nucleotide sequence ID" value="NZ_WLYK01000009.1"/>
</dbReference>
<dbReference type="PANTHER" id="PTHR46233:SF3">
    <property type="entry name" value="HYDROXYACYLGLUTATHIONE HYDROLASE GLOC"/>
    <property type="match status" value="1"/>
</dbReference>
<dbReference type="InterPro" id="IPR036866">
    <property type="entry name" value="RibonucZ/Hydroxyglut_hydro"/>
</dbReference>
<dbReference type="GO" id="GO:0046872">
    <property type="term" value="F:metal ion binding"/>
    <property type="evidence" value="ECO:0007669"/>
    <property type="project" value="UniProtKB-KW"/>
</dbReference>
<accession>A0A7K1FQD7</accession>
<reference evidence="6 7" key="1">
    <citation type="submission" date="2019-11" db="EMBL/GenBank/DDBJ databases">
        <authorList>
            <person name="Jiang L.-Q."/>
        </authorList>
    </citation>
    <scope>NUCLEOTIDE SEQUENCE [LARGE SCALE GENOMIC DNA]</scope>
    <source>
        <strain evidence="6 7">YIM 132087</strain>
    </source>
</reference>
<keyword evidence="4" id="KW-0862">Zinc</keyword>
<proteinExistence type="predicted"/>
<name>A0A7K1FQD7_9ACTN</name>